<dbReference type="GeneID" id="27332580"/>
<evidence type="ECO:0000256" key="10">
    <source>
        <dbReference type="PROSITE-ProRule" id="PRU00282"/>
    </source>
</evidence>
<dbReference type="PANTHER" id="PTHR45624:SF9">
    <property type="entry name" value="CARRIER PROTEIN, PUTATIVE (AFU_ORTHOLOGUE AFUA_4G06390)-RELATED"/>
    <property type="match status" value="1"/>
</dbReference>
<evidence type="ECO:0000313" key="13">
    <source>
        <dbReference type="Proteomes" id="UP000053328"/>
    </source>
</evidence>
<gene>
    <name evidence="12" type="ORF">PV08_05497</name>
</gene>
<evidence type="ECO:0000313" key="12">
    <source>
        <dbReference type="EMBL" id="KIW15451.1"/>
    </source>
</evidence>
<keyword evidence="3 11" id="KW-0813">Transport</keyword>
<accession>A0A0D1YKF0</accession>
<name>A0A0D1YKF0_9EURO</name>
<feature type="repeat" description="Solcar" evidence="10">
    <location>
        <begin position="243"/>
        <end position="339"/>
    </location>
</feature>
<dbReference type="SUPFAM" id="SSF103506">
    <property type="entry name" value="Mitochondrial carrier"/>
    <property type="match status" value="1"/>
</dbReference>
<sequence>MSSKSKMDTGWTSPDTRIYYAKKYRQVLSSAPAVALAVVAGAPFENLKVRMQSHYFPNAWQATKYTFRTEGLRGFWTGTLPPLFSITFSRALGFSIYRKAKYAIDGCIEKATGSSPLQHVNKPGTYPNIYTLACFTGAGMISGGATAVVLTPIELVKNATQTSVLMASQGKPPAAQTPGVKNVGRVSSWASAKLIIQRRGLLGLWTGFRLHMLRDLVGSGIYFGVYETTKQTLNSYYGAEKANSLGAIAAAGAVCGIGAWVVTYPLDTMKTRVQNNLVGAARPVASSPSSPSPSIKSALDAATTSVSRVSKWKGIEMIILRSVIQNMIQMTFFEQGKVVIDNLTFSDGSRTLPEVERHFGRDSRINKNEKL</sequence>
<comment type="subcellular location">
    <subcellularLocation>
        <location evidence="1">Mitochondrion inner membrane</location>
        <topology evidence="1">Multi-pass membrane protein</topology>
    </subcellularLocation>
</comment>
<dbReference type="GO" id="GO:0005743">
    <property type="term" value="C:mitochondrial inner membrane"/>
    <property type="evidence" value="ECO:0007669"/>
    <property type="project" value="UniProtKB-SubCell"/>
</dbReference>
<evidence type="ECO:0000256" key="2">
    <source>
        <dbReference type="ARBA" id="ARBA00006375"/>
    </source>
</evidence>
<keyword evidence="13" id="KW-1185">Reference proteome</keyword>
<keyword evidence="6" id="KW-0999">Mitochondrion inner membrane</keyword>
<feature type="repeat" description="Solcar" evidence="10">
    <location>
        <begin position="130"/>
        <end position="232"/>
    </location>
</feature>
<dbReference type="OrthoDB" id="2382881at2759"/>
<dbReference type="PANTHER" id="PTHR45624">
    <property type="entry name" value="MITOCHONDRIAL BASIC AMINO ACIDS TRANSPORTER-RELATED"/>
    <property type="match status" value="1"/>
</dbReference>
<organism evidence="12 13">
    <name type="scientific">Exophiala spinifera</name>
    <dbReference type="NCBI Taxonomy" id="91928"/>
    <lineage>
        <taxon>Eukaryota</taxon>
        <taxon>Fungi</taxon>
        <taxon>Dikarya</taxon>
        <taxon>Ascomycota</taxon>
        <taxon>Pezizomycotina</taxon>
        <taxon>Eurotiomycetes</taxon>
        <taxon>Chaetothyriomycetidae</taxon>
        <taxon>Chaetothyriales</taxon>
        <taxon>Herpotrichiellaceae</taxon>
        <taxon>Exophiala</taxon>
    </lineage>
</organism>
<keyword evidence="9 10" id="KW-0472">Membrane</keyword>
<evidence type="ECO:0000256" key="7">
    <source>
        <dbReference type="ARBA" id="ARBA00022989"/>
    </source>
</evidence>
<dbReference type="Proteomes" id="UP000053328">
    <property type="component" value="Unassembled WGS sequence"/>
</dbReference>
<protein>
    <submittedName>
        <fullName evidence="12">Uncharacterized protein</fullName>
    </submittedName>
</protein>
<keyword evidence="4 10" id="KW-0812">Transmembrane</keyword>
<dbReference type="Pfam" id="PF00153">
    <property type="entry name" value="Mito_carr"/>
    <property type="match status" value="3"/>
</dbReference>
<dbReference type="EMBL" id="KN847495">
    <property type="protein sequence ID" value="KIW15451.1"/>
    <property type="molecule type" value="Genomic_DNA"/>
</dbReference>
<dbReference type="HOGENOM" id="CLU_015166_4_1_1"/>
<evidence type="ECO:0000256" key="5">
    <source>
        <dbReference type="ARBA" id="ARBA00022737"/>
    </source>
</evidence>
<dbReference type="InterPro" id="IPR018108">
    <property type="entry name" value="MCP_transmembrane"/>
</dbReference>
<evidence type="ECO:0000256" key="8">
    <source>
        <dbReference type="ARBA" id="ARBA00023128"/>
    </source>
</evidence>
<dbReference type="STRING" id="91928.A0A0D1YKF0"/>
<dbReference type="PRINTS" id="PR00926">
    <property type="entry name" value="MITOCARRIER"/>
</dbReference>
<dbReference type="VEuPathDB" id="FungiDB:PV08_05497"/>
<keyword evidence="7" id="KW-1133">Transmembrane helix</keyword>
<evidence type="ECO:0000256" key="1">
    <source>
        <dbReference type="ARBA" id="ARBA00004448"/>
    </source>
</evidence>
<evidence type="ECO:0000256" key="4">
    <source>
        <dbReference type="ARBA" id="ARBA00022692"/>
    </source>
</evidence>
<comment type="similarity">
    <text evidence="2 11">Belongs to the mitochondrial carrier (TC 2.A.29) family.</text>
</comment>
<feature type="repeat" description="Solcar" evidence="10">
    <location>
        <begin position="21"/>
        <end position="103"/>
    </location>
</feature>
<dbReference type="Gene3D" id="1.50.40.10">
    <property type="entry name" value="Mitochondrial carrier domain"/>
    <property type="match status" value="1"/>
</dbReference>
<keyword evidence="8" id="KW-0496">Mitochondrion</keyword>
<dbReference type="GO" id="GO:0022857">
    <property type="term" value="F:transmembrane transporter activity"/>
    <property type="evidence" value="ECO:0007669"/>
    <property type="project" value="TreeGrafter"/>
</dbReference>
<keyword evidence="5" id="KW-0677">Repeat</keyword>
<dbReference type="InterPro" id="IPR023395">
    <property type="entry name" value="MCP_dom_sf"/>
</dbReference>
<dbReference type="PROSITE" id="PS50920">
    <property type="entry name" value="SOLCAR"/>
    <property type="match status" value="3"/>
</dbReference>
<dbReference type="RefSeq" id="XP_016235667.1">
    <property type="nucleotide sequence ID" value="XM_016379840.1"/>
</dbReference>
<dbReference type="InterPro" id="IPR050567">
    <property type="entry name" value="Mitochondrial_Carrier"/>
</dbReference>
<dbReference type="AlphaFoldDB" id="A0A0D1YKF0"/>
<evidence type="ECO:0000256" key="11">
    <source>
        <dbReference type="RuleBase" id="RU000488"/>
    </source>
</evidence>
<reference evidence="12 13" key="1">
    <citation type="submission" date="2015-01" db="EMBL/GenBank/DDBJ databases">
        <title>The Genome Sequence of Exophiala spinifera CBS89968.</title>
        <authorList>
            <consortium name="The Broad Institute Genomics Platform"/>
            <person name="Cuomo C."/>
            <person name="de Hoog S."/>
            <person name="Gorbushina A."/>
            <person name="Stielow B."/>
            <person name="Teixiera M."/>
            <person name="Abouelleil A."/>
            <person name="Chapman S.B."/>
            <person name="Priest M."/>
            <person name="Young S.K."/>
            <person name="Wortman J."/>
            <person name="Nusbaum C."/>
            <person name="Birren B."/>
        </authorList>
    </citation>
    <scope>NUCLEOTIDE SEQUENCE [LARGE SCALE GENOMIC DNA]</scope>
    <source>
        <strain evidence="12 13">CBS 89968</strain>
    </source>
</reference>
<proteinExistence type="inferred from homology"/>
<evidence type="ECO:0000256" key="6">
    <source>
        <dbReference type="ARBA" id="ARBA00022792"/>
    </source>
</evidence>
<dbReference type="InterPro" id="IPR002067">
    <property type="entry name" value="MCP"/>
</dbReference>
<evidence type="ECO:0000256" key="3">
    <source>
        <dbReference type="ARBA" id="ARBA00022448"/>
    </source>
</evidence>
<evidence type="ECO:0000256" key="9">
    <source>
        <dbReference type="ARBA" id="ARBA00023136"/>
    </source>
</evidence>